<dbReference type="InterPro" id="IPR051486">
    <property type="entry name" value="Hcy_S-methyltransferase"/>
</dbReference>
<dbReference type="PIRSF" id="PIRSF037505">
    <property type="entry name" value="Betaine_HMT"/>
    <property type="match status" value="1"/>
</dbReference>
<comment type="cofactor">
    <cofactor evidence="6">
        <name>Zn(2+)</name>
        <dbReference type="ChEBI" id="CHEBI:29105"/>
    </cofactor>
    <text evidence="6">Binds 1 zinc ion per subunit.</text>
</comment>
<evidence type="ECO:0000256" key="3">
    <source>
        <dbReference type="ARBA" id="ARBA00022723"/>
    </source>
</evidence>
<feature type="binding site" evidence="7">
    <location>
        <position position="288"/>
    </location>
    <ligand>
        <name>Zn(2+)</name>
        <dbReference type="ChEBI" id="CHEBI:29105"/>
    </ligand>
</feature>
<evidence type="ECO:0000256" key="5">
    <source>
        <dbReference type="ARBA" id="ARBA00076752"/>
    </source>
</evidence>
<dbReference type="PATRIC" id="fig|1423742.4.peg.328"/>
<keyword evidence="3 6" id="KW-0479">Metal-binding</keyword>
<name>A0A0R1UXR2_9LACO</name>
<accession>A0A0R1UXR2</accession>
<dbReference type="GO" id="GO:0033528">
    <property type="term" value="P:S-methylmethionine cycle"/>
    <property type="evidence" value="ECO:0007669"/>
    <property type="project" value="TreeGrafter"/>
</dbReference>
<dbReference type="RefSeq" id="WP_054652707.1">
    <property type="nucleotide sequence ID" value="NZ_AZGC01000010.1"/>
</dbReference>
<feature type="domain" description="Hcy-binding" evidence="8">
    <location>
        <begin position="1"/>
        <end position="303"/>
    </location>
</feature>
<dbReference type="GO" id="GO:0032259">
    <property type="term" value="P:methylation"/>
    <property type="evidence" value="ECO:0007669"/>
    <property type="project" value="UniProtKB-KW"/>
</dbReference>
<evidence type="ECO:0000256" key="7">
    <source>
        <dbReference type="PROSITE-ProRule" id="PRU00333"/>
    </source>
</evidence>
<evidence type="ECO:0000256" key="4">
    <source>
        <dbReference type="ARBA" id="ARBA00022833"/>
    </source>
</evidence>
<dbReference type="AlphaFoldDB" id="A0A0R1UXR2"/>
<dbReference type="InterPro" id="IPR036589">
    <property type="entry name" value="HCY_dom_sf"/>
</dbReference>
<keyword evidence="2 7" id="KW-0808">Transferase</keyword>
<dbReference type="InterPro" id="IPR003726">
    <property type="entry name" value="HCY_dom"/>
</dbReference>
<evidence type="ECO:0000313" key="9">
    <source>
        <dbReference type="EMBL" id="KRL96314.1"/>
    </source>
</evidence>
<reference evidence="9 10" key="1">
    <citation type="journal article" date="2015" name="Genome Announc.">
        <title>Expanding the biotechnology potential of lactobacilli through comparative genomics of 213 strains and associated genera.</title>
        <authorList>
            <person name="Sun Z."/>
            <person name="Harris H.M."/>
            <person name="McCann A."/>
            <person name="Guo C."/>
            <person name="Argimon S."/>
            <person name="Zhang W."/>
            <person name="Yang X."/>
            <person name="Jeffery I.B."/>
            <person name="Cooney J.C."/>
            <person name="Kagawa T.F."/>
            <person name="Liu W."/>
            <person name="Song Y."/>
            <person name="Salvetti E."/>
            <person name="Wrobel A."/>
            <person name="Rasinkangas P."/>
            <person name="Parkhill J."/>
            <person name="Rea M.C."/>
            <person name="O'Sullivan O."/>
            <person name="Ritari J."/>
            <person name="Douillard F.P."/>
            <person name="Paul Ross R."/>
            <person name="Yang R."/>
            <person name="Briner A.E."/>
            <person name="Felis G.E."/>
            <person name="de Vos W.M."/>
            <person name="Barrangou R."/>
            <person name="Klaenhammer T.R."/>
            <person name="Caufield P.W."/>
            <person name="Cui Y."/>
            <person name="Zhang H."/>
            <person name="O'Toole P.W."/>
        </authorList>
    </citation>
    <scope>NUCLEOTIDE SEQUENCE [LARGE SCALE GENOMIC DNA]</scope>
    <source>
        <strain evidence="9 10">DSM 18793</strain>
    </source>
</reference>
<sequence length="307" mass="33564">MNLLTRLQQGPLVLDGAMSTPLEHYGLDTNNQLWTAMALVKDPQKVYQVHLDYFNAGADLVITNTYQANLPAFLTAGFTETQARQFIRHAVELANQARDDYEVKTGKHNYVAGTIGPYGAYLADGSEYTGNYELSVDEYQAFHRPRLEEILAAGIDVLAVETQPKLTETQAVLELVHQLAPDLPVYVAFSLHDDHHLADGTALATAVQAIATDSQVVAVGFNCVALDVVEPAIQLIHATTDLPIIVYPNSGATYDPTTKTWSDPASGPTFKELIPTWYHAGATIIGGCCTTMPHDIENVRAYFDTLE</sequence>
<dbReference type="InterPro" id="IPR017226">
    <property type="entry name" value="BHMT-like"/>
</dbReference>
<dbReference type="Pfam" id="PF02574">
    <property type="entry name" value="S-methyl_trans"/>
    <property type="match status" value="1"/>
</dbReference>
<dbReference type="EMBL" id="AZGC01000010">
    <property type="protein sequence ID" value="KRL96314.1"/>
    <property type="molecule type" value="Genomic_DNA"/>
</dbReference>
<proteinExistence type="predicted"/>
<dbReference type="Gene3D" id="3.20.20.330">
    <property type="entry name" value="Homocysteine-binding-like domain"/>
    <property type="match status" value="1"/>
</dbReference>
<feature type="binding site" evidence="6 7">
    <location>
        <position position="223"/>
    </location>
    <ligand>
        <name>Zn(2+)</name>
        <dbReference type="ChEBI" id="CHEBI:29105"/>
    </ligand>
</feature>
<dbReference type="PANTHER" id="PTHR46015:SF1">
    <property type="entry name" value="HOMOCYSTEINE S-METHYLTRANSFERASE-LIKE ISOFORM 1"/>
    <property type="match status" value="1"/>
</dbReference>
<organism evidence="9 10">
    <name type="scientific">Limosilactobacillus equigenerosi DSM 18793 = JCM 14505</name>
    <dbReference type="NCBI Taxonomy" id="1423742"/>
    <lineage>
        <taxon>Bacteria</taxon>
        <taxon>Bacillati</taxon>
        <taxon>Bacillota</taxon>
        <taxon>Bacilli</taxon>
        <taxon>Lactobacillales</taxon>
        <taxon>Lactobacillaceae</taxon>
        <taxon>Limosilactobacillus</taxon>
    </lineage>
</organism>
<keyword evidence="1 7" id="KW-0489">Methyltransferase</keyword>
<protein>
    <recommendedName>
        <fullName evidence="5">S-methylmethionine:homocysteine methyltransferase</fullName>
    </recommendedName>
</protein>
<evidence type="ECO:0000313" key="10">
    <source>
        <dbReference type="Proteomes" id="UP000051084"/>
    </source>
</evidence>
<comment type="caution">
    <text evidence="9">The sequence shown here is derived from an EMBL/GenBank/DDBJ whole genome shotgun (WGS) entry which is preliminary data.</text>
</comment>
<feature type="binding site" evidence="7">
    <location>
        <position position="289"/>
    </location>
    <ligand>
        <name>Zn(2+)</name>
        <dbReference type="ChEBI" id="CHEBI:29105"/>
    </ligand>
</feature>
<evidence type="ECO:0000256" key="1">
    <source>
        <dbReference type="ARBA" id="ARBA00022603"/>
    </source>
</evidence>
<dbReference type="NCBIfam" id="NF007020">
    <property type="entry name" value="PRK09485.1"/>
    <property type="match status" value="1"/>
</dbReference>
<dbReference type="FunFam" id="3.20.20.330:FF:000002">
    <property type="entry name" value="Homocysteine S-methyltransferase"/>
    <property type="match status" value="1"/>
</dbReference>
<dbReference type="SUPFAM" id="SSF82282">
    <property type="entry name" value="Homocysteine S-methyltransferase"/>
    <property type="match status" value="1"/>
</dbReference>
<evidence type="ECO:0000256" key="2">
    <source>
        <dbReference type="ARBA" id="ARBA00022679"/>
    </source>
</evidence>
<dbReference type="GO" id="GO:0008270">
    <property type="term" value="F:zinc ion binding"/>
    <property type="evidence" value="ECO:0007669"/>
    <property type="project" value="InterPro"/>
</dbReference>
<gene>
    <name evidence="9" type="ORF">FC21_GL000314</name>
</gene>
<keyword evidence="4 6" id="KW-0862">Zinc</keyword>
<dbReference type="OrthoDB" id="9803687at2"/>
<keyword evidence="10" id="KW-1185">Reference proteome</keyword>
<dbReference type="GO" id="GO:0009086">
    <property type="term" value="P:methionine biosynthetic process"/>
    <property type="evidence" value="ECO:0007669"/>
    <property type="project" value="InterPro"/>
</dbReference>
<dbReference type="STRING" id="417373.GCA_001570685_00643"/>
<dbReference type="PANTHER" id="PTHR46015">
    <property type="entry name" value="ZGC:172121"/>
    <property type="match status" value="1"/>
</dbReference>
<dbReference type="PROSITE" id="PS50970">
    <property type="entry name" value="HCY"/>
    <property type="match status" value="1"/>
</dbReference>
<dbReference type="Proteomes" id="UP000051084">
    <property type="component" value="Unassembled WGS sequence"/>
</dbReference>
<evidence type="ECO:0000259" key="8">
    <source>
        <dbReference type="PROSITE" id="PS50970"/>
    </source>
</evidence>
<evidence type="ECO:0000256" key="6">
    <source>
        <dbReference type="PIRSR" id="PIRSR037505-2"/>
    </source>
</evidence>
<dbReference type="GO" id="GO:0008898">
    <property type="term" value="F:S-adenosylmethionine-homocysteine S-methyltransferase activity"/>
    <property type="evidence" value="ECO:0007669"/>
    <property type="project" value="TreeGrafter"/>
</dbReference>